<sequence length="385" mass="41511">MLQSPSPSNVSRDGSPISREHTHSLVTPALHVNTAARPDGLVSAYPPNAPAPSSTVRRAAEEQLDILINLVLSDDADDAMVPDAQHRVRENDEGLRNADGQLDLGKIKAFFESRTHTGPRGHNHRDVPTLGLQPSLVHDESPEDDDLLPNFRPITPQLLGVLPPVAPELVSPLALDDSPSVSPRAQPSGPSYLLEDVFSSQRATLGASPVPELSYGSTATTTEPTTLHTQSLDGSASTSLTADPIPPINSRNDGENLADTLTHALTIANEELSSLRSQVQGLRTALGHVGPLPSDNSLTQDLTTRGPELPGTLDAQERPAPDLGSSADVDGNVSRNVFRFVRNIDALVWRRNRSEEEIFSETNVTALMDRLELWEQAVRTKSRRS</sequence>
<organism evidence="2 3">
    <name type="scientific">Sistotremastrum niveocremeum HHB9708</name>
    <dbReference type="NCBI Taxonomy" id="1314777"/>
    <lineage>
        <taxon>Eukaryota</taxon>
        <taxon>Fungi</taxon>
        <taxon>Dikarya</taxon>
        <taxon>Basidiomycota</taxon>
        <taxon>Agaricomycotina</taxon>
        <taxon>Agaricomycetes</taxon>
        <taxon>Sistotremastrales</taxon>
        <taxon>Sistotremastraceae</taxon>
        <taxon>Sertulicium</taxon>
        <taxon>Sertulicium niveocremeum</taxon>
    </lineage>
</organism>
<name>A0A164V2Y7_9AGAM</name>
<dbReference type="Proteomes" id="UP000076722">
    <property type="component" value="Unassembled WGS sequence"/>
</dbReference>
<proteinExistence type="predicted"/>
<feature type="region of interest" description="Disordered" evidence="1">
    <location>
        <begin position="1"/>
        <end position="24"/>
    </location>
</feature>
<feature type="compositionally biased region" description="Polar residues" evidence="1">
    <location>
        <begin position="230"/>
        <end position="241"/>
    </location>
</feature>
<feature type="compositionally biased region" description="Polar residues" evidence="1">
    <location>
        <begin position="1"/>
        <end position="12"/>
    </location>
</feature>
<dbReference type="AlphaFoldDB" id="A0A164V2Y7"/>
<dbReference type="OrthoDB" id="3225650at2759"/>
<feature type="region of interest" description="Disordered" evidence="1">
    <location>
        <begin position="207"/>
        <end position="253"/>
    </location>
</feature>
<feature type="compositionally biased region" description="Polar residues" evidence="1">
    <location>
        <begin position="294"/>
        <end position="303"/>
    </location>
</feature>
<dbReference type="EMBL" id="KV419406">
    <property type="protein sequence ID" value="KZS93764.1"/>
    <property type="molecule type" value="Genomic_DNA"/>
</dbReference>
<gene>
    <name evidence="2" type="ORF">SISNIDRAFT_68257</name>
</gene>
<accession>A0A164V2Y7</accession>
<evidence type="ECO:0000256" key="1">
    <source>
        <dbReference type="SAM" id="MobiDB-lite"/>
    </source>
</evidence>
<feature type="region of interest" description="Disordered" evidence="1">
    <location>
        <begin position="286"/>
        <end position="328"/>
    </location>
</feature>
<reference evidence="2 3" key="1">
    <citation type="journal article" date="2016" name="Mol. Biol. Evol.">
        <title>Comparative Genomics of Early-Diverging Mushroom-Forming Fungi Provides Insights into the Origins of Lignocellulose Decay Capabilities.</title>
        <authorList>
            <person name="Nagy L.G."/>
            <person name="Riley R."/>
            <person name="Tritt A."/>
            <person name="Adam C."/>
            <person name="Daum C."/>
            <person name="Floudas D."/>
            <person name="Sun H."/>
            <person name="Yadav J.S."/>
            <person name="Pangilinan J."/>
            <person name="Larsson K.H."/>
            <person name="Matsuura K."/>
            <person name="Barry K."/>
            <person name="Labutti K."/>
            <person name="Kuo R."/>
            <person name="Ohm R.A."/>
            <person name="Bhattacharya S.S."/>
            <person name="Shirouzu T."/>
            <person name="Yoshinaga Y."/>
            <person name="Martin F.M."/>
            <person name="Grigoriev I.V."/>
            <person name="Hibbett D.S."/>
        </authorList>
    </citation>
    <scope>NUCLEOTIDE SEQUENCE [LARGE SCALE GENOMIC DNA]</scope>
    <source>
        <strain evidence="2 3">HHB9708</strain>
    </source>
</reference>
<evidence type="ECO:0000313" key="3">
    <source>
        <dbReference type="Proteomes" id="UP000076722"/>
    </source>
</evidence>
<protein>
    <submittedName>
        <fullName evidence="2">Uncharacterized protein</fullName>
    </submittedName>
</protein>
<evidence type="ECO:0000313" key="2">
    <source>
        <dbReference type="EMBL" id="KZS93764.1"/>
    </source>
</evidence>
<feature type="compositionally biased region" description="Low complexity" evidence="1">
    <location>
        <begin position="218"/>
        <end position="229"/>
    </location>
</feature>
<keyword evidence="3" id="KW-1185">Reference proteome</keyword>